<accession>A0ABU1MTH6</accession>
<feature type="region of interest" description="Disordered" evidence="1">
    <location>
        <begin position="24"/>
        <end position="92"/>
    </location>
</feature>
<evidence type="ECO:0000256" key="2">
    <source>
        <dbReference type="SAM" id="SignalP"/>
    </source>
</evidence>
<dbReference type="EMBL" id="JAVDRL010000001">
    <property type="protein sequence ID" value="MDR6529489.1"/>
    <property type="molecule type" value="Genomic_DNA"/>
</dbReference>
<dbReference type="Proteomes" id="UP001262754">
    <property type="component" value="Unassembled WGS sequence"/>
</dbReference>
<organism evidence="3 4">
    <name type="scientific">Caulobacter rhizosphaerae</name>
    <dbReference type="NCBI Taxonomy" id="2010972"/>
    <lineage>
        <taxon>Bacteria</taxon>
        <taxon>Pseudomonadati</taxon>
        <taxon>Pseudomonadota</taxon>
        <taxon>Alphaproteobacteria</taxon>
        <taxon>Caulobacterales</taxon>
        <taxon>Caulobacteraceae</taxon>
        <taxon>Caulobacter</taxon>
    </lineage>
</organism>
<dbReference type="Pfam" id="PF05275">
    <property type="entry name" value="CopB"/>
    <property type="match status" value="1"/>
</dbReference>
<dbReference type="SUPFAM" id="SSF103515">
    <property type="entry name" value="Autotransporter"/>
    <property type="match status" value="1"/>
</dbReference>
<comment type="caution">
    <text evidence="3">The sequence shown here is derived from an EMBL/GenBank/DDBJ whole genome shotgun (WGS) entry which is preliminary data.</text>
</comment>
<protein>
    <submittedName>
        <fullName evidence="3">Copper resistance protein B</fullName>
    </submittedName>
</protein>
<feature type="signal peptide" evidence="2">
    <location>
        <begin position="1"/>
        <end position="19"/>
    </location>
</feature>
<sequence>MRPSLIALFTMLWAGPALAQHAGHDMSAMPETAQPQTAPASVSADPHAGHDMSGMANPSAAPRDGQVQAMGPPPLPDHETPAPTPPTDHLADRVFDPAAMDRARAVLRQEHGGAQVSQVMANLLEYRARSGGDGYHWDGEAWFGGDLNRLVLKSEGEGDRHGVESGEIQALYSRAVGLYTDLQIGVRQDVEPKSRTYAAIGFETLLPYWIEAGGALFLSNKGDVLGRAEGAIDWRLTQRLILQPRAELNFAAQDIPETAIGSGLSDGELGLRLRYEVRREFAPYVGVAWTRRFGRTADYARAQDREVSDTSFVVGLRAWF</sequence>
<keyword evidence="4" id="KW-1185">Reference proteome</keyword>
<gene>
    <name evidence="3" type="ORF">J2800_000204</name>
</gene>
<reference evidence="3 4" key="1">
    <citation type="submission" date="2023-07" db="EMBL/GenBank/DDBJ databases">
        <title>Sorghum-associated microbial communities from plants grown in Nebraska, USA.</title>
        <authorList>
            <person name="Schachtman D."/>
        </authorList>
    </citation>
    <scope>NUCLEOTIDE SEQUENCE [LARGE SCALE GENOMIC DNA]</scope>
    <source>
        <strain evidence="3 4">DS2154</strain>
    </source>
</reference>
<name>A0ABU1MTH6_9CAUL</name>
<dbReference type="InterPro" id="IPR007939">
    <property type="entry name" value="Cu-R_B_prcur"/>
</dbReference>
<keyword evidence="2" id="KW-0732">Signal</keyword>
<dbReference type="RefSeq" id="WP_056760220.1">
    <property type="nucleotide sequence ID" value="NZ_JAVDRL010000001.1"/>
</dbReference>
<proteinExistence type="predicted"/>
<evidence type="ECO:0000256" key="1">
    <source>
        <dbReference type="SAM" id="MobiDB-lite"/>
    </source>
</evidence>
<evidence type="ECO:0000313" key="3">
    <source>
        <dbReference type="EMBL" id="MDR6529489.1"/>
    </source>
</evidence>
<dbReference type="InterPro" id="IPR036709">
    <property type="entry name" value="Autotransporte_beta_dom_sf"/>
</dbReference>
<feature type="chain" id="PRO_5047021970" evidence="2">
    <location>
        <begin position="20"/>
        <end position="320"/>
    </location>
</feature>
<evidence type="ECO:0000313" key="4">
    <source>
        <dbReference type="Proteomes" id="UP001262754"/>
    </source>
</evidence>